<feature type="compositionally biased region" description="Basic residues" evidence="1">
    <location>
        <begin position="162"/>
        <end position="173"/>
    </location>
</feature>
<evidence type="ECO:0000313" key="3">
    <source>
        <dbReference type="EMBL" id="URW75040.1"/>
    </source>
</evidence>
<keyword evidence="4" id="KW-1185">Reference proteome</keyword>
<dbReference type="RefSeq" id="WP_250750555.1">
    <property type="nucleotide sequence ID" value="NZ_CP098401.1"/>
</dbReference>
<name>A0ABY4TT82_9SPHN</name>
<reference evidence="3" key="1">
    <citation type="submission" date="2022-05" db="EMBL/GenBank/DDBJ databases">
        <title>Sphingomonas sp. strain RMG20 Genome sequencing and assembly.</title>
        <authorList>
            <person name="Kim I."/>
        </authorList>
    </citation>
    <scope>NUCLEOTIDE SEQUENCE</scope>
    <source>
        <strain evidence="3">RMG20</strain>
    </source>
</reference>
<accession>A0ABY4TT82</accession>
<keyword evidence="2" id="KW-0812">Transmembrane</keyword>
<protein>
    <submittedName>
        <fullName evidence="3">Uncharacterized protein</fullName>
    </submittedName>
</protein>
<proteinExistence type="predicted"/>
<organism evidence="3 4">
    <name type="scientific">Sphingomonas donggukensis</name>
    <dbReference type="NCBI Taxonomy" id="2949093"/>
    <lineage>
        <taxon>Bacteria</taxon>
        <taxon>Pseudomonadati</taxon>
        <taxon>Pseudomonadota</taxon>
        <taxon>Alphaproteobacteria</taxon>
        <taxon>Sphingomonadales</taxon>
        <taxon>Sphingomonadaceae</taxon>
        <taxon>Sphingomonas</taxon>
    </lineage>
</organism>
<evidence type="ECO:0000256" key="1">
    <source>
        <dbReference type="SAM" id="MobiDB-lite"/>
    </source>
</evidence>
<feature type="region of interest" description="Disordered" evidence="1">
    <location>
        <begin position="153"/>
        <end position="173"/>
    </location>
</feature>
<dbReference type="EMBL" id="CP098401">
    <property type="protein sequence ID" value="URW75040.1"/>
    <property type="molecule type" value="Genomic_DNA"/>
</dbReference>
<evidence type="ECO:0000313" key="4">
    <source>
        <dbReference type="Proteomes" id="UP001055580"/>
    </source>
</evidence>
<keyword evidence="2" id="KW-0472">Membrane</keyword>
<feature type="transmembrane region" description="Helical" evidence="2">
    <location>
        <begin position="28"/>
        <end position="47"/>
    </location>
</feature>
<sequence>MAKLLVDAHGASIREFGAIMLERLFDDHFAWCIWLGVGIAVGAYVHSRTRRLEETTRGRLGGPSMRYIRWEIRAVRLAIRFKWLRALSADLDRDLVDLNAVLVARDFPPLPSLSLSDRSGMLQTDEYLRRIAPHISEKHFAEARIAAERFTHPSTPIEAKTPTKRVRANPKAG</sequence>
<evidence type="ECO:0000256" key="2">
    <source>
        <dbReference type="SAM" id="Phobius"/>
    </source>
</evidence>
<dbReference type="Proteomes" id="UP001055580">
    <property type="component" value="Chromosome"/>
</dbReference>
<gene>
    <name evidence="3" type="ORF">M9980_10775</name>
</gene>
<keyword evidence="2" id="KW-1133">Transmembrane helix</keyword>